<feature type="compositionally biased region" description="Pro residues" evidence="1">
    <location>
        <begin position="255"/>
        <end position="271"/>
    </location>
</feature>
<accession>A0A1B9GRP9</accession>
<keyword evidence="2" id="KW-0812">Transmembrane</keyword>
<proteinExistence type="predicted"/>
<name>A0A1B9GRP9_9TREE</name>
<dbReference type="EMBL" id="KI669504">
    <property type="protein sequence ID" value="OCF33667.1"/>
    <property type="molecule type" value="Genomic_DNA"/>
</dbReference>
<dbReference type="STRING" id="1296120.A0A1B9GRP9"/>
<sequence length="385" mass="42326">MPNDPFNTNLHMRRSQPYHDASQPQLPTGPPPRYTAVVTKVYPYSLRPVVFFTAFIGFIYGIALGVAAIKDMGDDFETAKQKVFDIVTAILYFVIGAIEAYALFVAFVQKIPLARFLVWLVPAGIIVNLANQVIAVIIHFTMKNDLINQCVKNEVGELGVDGLGNVSSITTDQAQSICDNAWDRGTWSVFAWLFLSLIVSLLFGSILMSYYRQLIDPSSVRTRNNNHAQNQAFQMQPGYYYPPPPPPNNGSQPWMVPPYPGPPATGAPPPGGFEKSDYHPDAPWAQGEYSAPRGGADNIGGSHRAEEEAWQRAQSEGVTAHLTGHATSPRQGTAGGRDEDRGYVVRNDEEDEAWERARTGGVTAHLTGHAPDTLSNEERRREGAI</sequence>
<feature type="region of interest" description="Disordered" evidence="1">
    <location>
        <begin position="235"/>
        <end position="385"/>
    </location>
</feature>
<protein>
    <submittedName>
        <fullName evidence="3">Uncharacterized protein</fullName>
    </submittedName>
</protein>
<feature type="transmembrane region" description="Helical" evidence="2">
    <location>
        <begin position="89"/>
        <end position="109"/>
    </location>
</feature>
<organism evidence="3 4">
    <name type="scientific">Kwoniella heveanensis BCC8398</name>
    <dbReference type="NCBI Taxonomy" id="1296120"/>
    <lineage>
        <taxon>Eukaryota</taxon>
        <taxon>Fungi</taxon>
        <taxon>Dikarya</taxon>
        <taxon>Basidiomycota</taxon>
        <taxon>Agaricomycotina</taxon>
        <taxon>Tremellomycetes</taxon>
        <taxon>Tremellales</taxon>
        <taxon>Cryptococcaceae</taxon>
        <taxon>Kwoniella</taxon>
    </lineage>
</organism>
<reference evidence="3 4" key="1">
    <citation type="submission" date="2013-07" db="EMBL/GenBank/DDBJ databases">
        <title>The Genome Sequence of Cryptococcus heveanensis BCC8398.</title>
        <authorList>
            <consortium name="The Broad Institute Genome Sequencing Platform"/>
            <person name="Cuomo C."/>
            <person name="Litvintseva A."/>
            <person name="Chen Y."/>
            <person name="Heitman J."/>
            <person name="Sun S."/>
            <person name="Springer D."/>
            <person name="Dromer F."/>
            <person name="Young S.K."/>
            <person name="Zeng Q."/>
            <person name="Gargeya S."/>
            <person name="Fitzgerald M."/>
            <person name="Abouelleil A."/>
            <person name="Alvarado L."/>
            <person name="Berlin A.M."/>
            <person name="Chapman S.B."/>
            <person name="Dewar J."/>
            <person name="Goldberg J."/>
            <person name="Griggs A."/>
            <person name="Gujja S."/>
            <person name="Hansen M."/>
            <person name="Howarth C."/>
            <person name="Imamovic A."/>
            <person name="Larimer J."/>
            <person name="McCowan C."/>
            <person name="Murphy C."/>
            <person name="Pearson M."/>
            <person name="Priest M."/>
            <person name="Roberts A."/>
            <person name="Saif S."/>
            <person name="Shea T."/>
            <person name="Sykes S."/>
            <person name="Wortman J."/>
            <person name="Nusbaum C."/>
            <person name="Birren B."/>
        </authorList>
    </citation>
    <scope>NUCLEOTIDE SEQUENCE [LARGE SCALE GENOMIC DNA]</scope>
    <source>
        <strain evidence="3 4">BCC8398</strain>
    </source>
</reference>
<evidence type="ECO:0000313" key="4">
    <source>
        <dbReference type="Proteomes" id="UP000092666"/>
    </source>
</evidence>
<keyword evidence="2" id="KW-1133">Transmembrane helix</keyword>
<feature type="transmembrane region" description="Helical" evidence="2">
    <location>
        <begin position="49"/>
        <end position="69"/>
    </location>
</feature>
<evidence type="ECO:0000256" key="1">
    <source>
        <dbReference type="SAM" id="MobiDB-lite"/>
    </source>
</evidence>
<evidence type="ECO:0000313" key="3">
    <source>
        <dbReference type="EMBL" id="OCF33667.1"/>
    </source>
</evidence>
<dbReference type="AlphaFoldDB" id="A0A1B9GRP9"/>
<feature type="compositionally biased region" description="Basic and acidic residues" evidence="1">
    <location>
        <begin position="336"/>
        <end position="347"/>
    </location>
</feature>
<dbReference type="OrthoDB" id="3352285at2759"/>
<keyword evidence="2" id="KW-0472">Membrane</keyword>
<feature type="transmembrane region" description="Helical" evidence="2">
    <location>
        <begin position="189"/>
        <end position="211"/>
    </location>
</feature>
<keyword evidence="4" id="KW-1185">Reference proteome</keyword>
<reference evidence="4" key="2">
    <citation type="submission" date="2013-12" db="EMBL/GenBank/DDBJ databases">
        <title>Evolution of pathogenesis and genome organization in the Tremellales.</title>
        <authorList>
            <person name="Cuomo C."/>
            <person name="Litvintseva A."/>
            <person name="Heitman J."/>
            <person name="Chen Y."/>
            <person name="Sun S."/>
            <person name="Springer D."/>
            <person name="Dromer F."/>
            <person name="Young S."/>
            <person name="Zeng Q."/>
            <person name="Chapman S."/>
            <person name="Gujja S."/>
            <person name="Saif S."/>
            <person name="Birren B."/>
        </authorList>
    </citation>
    <scope>NUCLEOTIDE SEQUENCE [LARGE SCALE GENOMIC DNA]</scope>
    <source>
        <strain evidence="4">BCC8398</strain>
    </source>
</reference>
<evidence type="ECO:0000256" key="2">
    <source>
        <dbReference type="SAM" id="Phobius"/>
    </source>
</evidence>
<dbReference type="Proteomes" id="UP000092666">
    <property type="component" value="Unassembled WGS sequence"/>
</dbReference>
<feature type="compositionally biased region" description="Basic and acidic residues" evidence="1">
    <location>
        <begin position="376"/>
        <end position="385"/>
    </location>
</feature>
<feature type="transmembrane region" description="Helical" evidence="2">
    <location>
        <begin position="116"/>
        <end position="138"/>
    </location>
</feature>
<gene>
    <name evidence="3" type="ORF">I316_04741</name>
</gene>